<feature type="compositionally biased region" description="Polar residues" evidence="1">
    <location>
        <begin position="357"/>
        <end position="381"/>
    </location>
</feature>
<evidence type="ECO:0000259" key="2">
    <source>
        <dbReference type="PROSITE" id="PS50006"/>
    </source>
</evidence>
<dbReference type="PROSITE" id="PS50006">
    <property type="entry name" value="FHA_DOMAIN"/>
    <property type="match status" value="1"/>
</dbReference>
<feature type="region of interest" description="Disordered" evidence="1">
    <location>
        <begin position="357"/>
        <end position="383"/>
    </location>
</feature>
<feature type="compositionally biased region" description="Basic and acidic residues" evidence="1">
    <location>
        <begin position="155"/>
        <end position="175"/>
    </location>
</feature>
<feature type="region of interest" description="Disordered" evidence="1">
    <location>
        <begin position="710"/>
        <end position="730"/>
    </location>
</feature>
<dbReference type="Proteomes" id="UP000827092">
    <property type="component" value="Unassembled WGS sequence"/>
</dbReference>
<feature type="region of interest" description="Disordered" evidence="1">
    <location>
        <begin position="450"/>
        <end position="512"/>
    </location>
</feature>
<dbReference type="Pfam" id="PF00498">
    <property type="entry name" value="FHA"/>
    <property type="match status" value="1"/>
</dbReference>
<comment type="caution">
    <text evidence="3">The sequence shown here is derived from an EMBL/GenBank/DDBJ whole genome shotgun (WGS) entry which is preliminary data.</text>
</comment>
<dbReference type="CDD" id="cd00060">
    <property type="entry name" value="FHA"/>
    <property type="match status" value="1"/>
</dbReference>
<evidence type="ECO:0000313" key="4">
    <source>
        <dbReference type="Proteomes" id="UP000827092"/>
    </source>
</evidence>
<evidence type="ECO:0000256" key="1">
    <source>
        <dbReference type="SAM" id="MobiDB-lite"/>
    </source>
</evidence>
<proteinExistence type="predicted"/>
<feature type="region of interest" description="Disordered" evidence="1">
    <location>
        <begin position="897"/>
        <end position="922"/>
    </location>
</feature>
<feature type="compositionally biased region" description="Low complexity" evidence="1">
    <location>
        <begin position="192"/>
        <end position="205"/>
    </location>
</feature>
<feature type="compositionally biased region" description="Polar residues" evidence="1">
    <location>
        <begin position="317"/>
        <end position="326"/>
    </location>
</feature>
<dbReference type="Gene3D" id="3.40.50.300">
    <property type="entry name" value="P-loop containing nucleotide triphosphate hydrolases"/>
    <property type="match status" value="1"/>
</dbReference>
<keyword evidence="4" id="KW-1185">Reference proteome</keyword>
<protein>
    <recommendedName>
        <fullName evidence="2">FHA domain-containing protein</fullName>
    </recommendedName>
</protein>
<feature type="domain" description="FHA" evidence="2">
    <location>
        <begin position="42"/>
        <end position="77"/>
    </location>
</feature>
<dbReference type="InterPro" id="IPR000253">
    <property type="entry name" value="FHA_dom"/>
</dbReference>
<sequence length="1658" mass="188472">MENYAYYLRQLTETDFTLVNIPLDKNVTVIGKDYFPSLRIYPTLSSQHAKLTRTALREWCLEDLGSKCGTYVNKRNIGSNKTTVLIGDQIGFGVKYAQNGFMCAVSAKPIRIKQEHQVAFDPSIIKTETPDTLPAMETQEKLSYSYTGEPASKLMKIDKSNQEETKYKPSKEDISKASSLHQTSVREKSRSFETSSASSSNQLNSVNDQYNSLKSIKCDSHKPINTNNSPVSAFPLKSAKIQSENVESSSNALHFVVKKEPNTSDALNFTVKKDCNAFHESSYDDDVLVILDNGCHSYSRNEEVIDISDDETENELSSDFQQNSSENRSHFNKNKTESYTLLNSIDFSNLNPLCDQSSDNHSSVTAHTNELNHQPPSNNYEYSVEPYHLSPRKISKDASDNESNSSISSHDEICYASWLKKDKDISQDAPSNSNEATSAFGDWVIKGKSKNSKHSAIHHSNVKHKNSNKLSRKKDLKRVIQQLSMEESLEAERHTKRKARKKDSEPGVTLKKEHRNIKQNMSMEKNKPSLVWSTVSKKVRKLKEHSKSAISSTAKPPNCENIIISDPNRGKNKLSAFKIPKKSNKEKKCNAEPAKKTPIVCKQSESRSNFLLSEIPLQRDSRKAAAVHKTNGLKSNIPVKKEGTKSSACVSTKNPALTNTSVQREQKKIEVVKKNYCKNNIQDKSQMDKMSISSSVLSSIEGPTMTTAKKQLAHRSSLDHNNTESSSSSIKKEIINNMSIQKEPKNLDAAFNRNDINDNIQDKSIINNKSLYSFAPYSRKMNTSIKQRRPSVQRSNLVQIKTESNVYPSNYVKSQTNIHLPCQKNNFKHIQHLPSNTFPVKNYVPNSNTNESPMSHFISDENVASTSNTLTNAEILQMQTGYTPVHSLPSHIIDQATVPSTSSTPTLDELPQEEANKSRHTDKNMVHDISREWYQKETTEYNHGPYVPTSLSSVTNEMEIIPSTSSTPTLDEMQQVQTIKEFYHTTSSDTSANAPYSGTLYCEPTSDESKMEVDSHEFFMNCNLNQSCQDEYYQEQFVNSAKLLPTASYKSFPRDDTLNSSTTNELYPEEYASNPERFPKNIYQHRSSTDHSEKTIEQPLLIEYNHKSLDTKTLSNPKLSDQVPQHLNVNSEQPLSNSPDYVLSLVAGNSANGIPTPTTSGFHHNHTENSMWGSNQISIESFIQKIVEFNYKWLEQQKYNNKPPPAVSEGARKLPLCFNSFDEYVSFFYPMLMLELWETLYLEAKKLWEDPQMRDNEFFFQILRAENLLSFTKFHCVTPAEIGSFCPRKGDVILMHIQESKTRQRHIILGYIVEDFIREVLNTSGNVKRVHQFNVLVKTRNFFPKLTTNFKANGICSVLKYLSMLEALMKLGNSSLLQSILLPKFDSFRNDLLPLNIQSICNMMGKNCSTSNIIMLRRYPINHILLSLLEKLLQMEVSEYKILLMANSNEAINEIGLFLLQLNTAHKRDNKFVIVNSSKAVLAELREFTLDHFYAEQLQIEDDLKNHKLELSKLFREKITTNSNSNRIENLINIVRAKEKKLLFKNSKKERNKFQLLHNYTVTLTTLKDCCKLGLIPTSLSNSNPFFSCCIIEEATQFTELELLQSARFAKHLVLLGDPEKSANVLSKMAYDCGFNRSMFNRFLEFHPVPEFSYFNAG</sequence>
<accession>A0AAV6VUJ9</accession>
<dbReference type="InterPro" id="IPR008984">
    <property type="entry name" value="SMAD_FHA_dom_sf"/>
</dbReference>
<dbReference type="InterPro" id="IPR027417">
    <property type="entry name" value="P-loop_NTPase"/>
</dbReference>
<feature type="compositionally biased region" description="Basic residues" evidence="1">
    <location>
        <begin position="450"/>
        <end position="476"/>
    </location>
</feature>
<feature type="region of interest" description="Disordered" evidence="1">
    <location>
        <begin position="153"/>
        <end position="205"/>
    </location>
</feature>
<organism evidence="3 4">
    <name type="scientific">Oedothorax gibbosus</name>
    <dbReference type="NCBI Taxonomy" id="931172"/>
    <lineage>
        <taxon>Eukaryota</taxon>
        <taxon>Metazoa</taxon>
        <taxon>Ecdysozoa</taxon>
        <taxon>Arthropoda</taxon>
        <taxon>Chelicerata</taxon>
        <taxon>Arachnida</taxon>
        <taxon>Araneae</taxon>
        <taxon>Araneomorphae</taxon>
        <taxon>Entelegynae</taxon>
        <taxon>Araneoidea</taxon>
        <taxon>Linyphiidae</taxon>
        <taxon>Erigoninae</taxon>
        <taxon>Oedothorax</taxon>
    </lineage>
</organism>
<reference evidence="3 4" key="1">
    <citation type="journal article" date="2022" name="Nat. Ecol. Evol.">
        <title>A masculinizing supergene underlies an exaggerated male reproductive morph in a spider.</title>
        <authorList>
            <person name="Hendrickx F."/>
            <person name="De Corte Z."/>
            <person name="Sonet G."/>
            <person name="Van Belleghem S.M."/>
            <person name="Kostlbacher S."/>
            <person name="Vangestel C."/>
        </authorList>
    </citation>
    <scope>NUCLEOTIDE SEQUENCE [LARGE SCALE GENOMIC DNA]</scope>
    <source>
        <strain evidence="3">W744_W776</strain>
    </source>
</reference>
<dbReference type="EMBL" id="JAFNEN010000016">
    <property type="protein sequence ID" value="KAG8200359.1"/>
    <property type="molecule type" value="Genomic_DNA"/>
</dbReference>
<dbReference type="SUPFAM" id="SSF52540">
    <property type="entry name" value="P-loop containing nucleoside triphosphate hydrolases"/>
    <property type="match status" value="1"/>
</dbReference>
<gene>
    <name evidence="3" type="ORF">JTE90_028541</name>
</gene>
<name>A0AAV6VUJ9_9ARAC</name>
<feature type="region of interest" description="Disordered" evidence="1">
    <location>
        <begin position="1054"/>
        <end position="1078"/>
    </location>
</feature>
<dbReference type="SUPFAM" id="SSF49879">
    <property type="entry name" value="SMAD/FHA domain"/>
    <property type="match status" value="1"/>
</dbReference>
<feature type="compositionally biased region" description="Polar residues" evidence="1">
    <location>
        <begin position="897"/>
        <end position="906"/>
    </location>
</feature>
<evidence type="ECO:0000313" key="3">
    <source>
        <dbReference type="EMBL" id="KAG8200359.1"/>
    </source>
</evidence>
<dbReference type="Gene3D" id="2.60.200.20">
    <property type="match status" value="1"/>
</dbReference>
<feature type="region of interest" description="Disordered" evidence="1">
    <location>
        <begin position="309"/>
        <end position="331"/>
    </location>
</feature>